<organism evidence="2 3">
    <name type="scientific">Vreelandella songnenensis</name>
    <dbReference type="NCBI Taxonomy" id="1176243"/>
    <lineage>
        <taxon>Bacteria</taxon>
        <taxon>Pseudomonadati</taxon>
        <taxon>Pseudomonadota</taxon>
        <taxon>Gammaproteobacteria</taxon>
        <taxon>Oceanospirillales</taxon>
        <taxon>Halomonadaceae</taxon>
        <taxon>Vreelandella</taxon>
    </lineage>
</organism>
<protein>
    <submittedName>
        <fullName evidence="2">Uncharacterized protein</fullName>
    </submittedName>
</protein>
<feature type="region of interest" description="Disordered" evidence="1">
    <location>
        <begin position="1"/>
        <end position="20"/>
    </location>
</feature>
<comment type="caution">
    <text evidence="2">The sequence shown here is derived from an EMBL/GenBank/DDBJ whole genome shotgun (WGS) entry which is preliminary data.</text>
</comment>
<evidence type="ECO:0000313" key="3">
    <source>
        <dbReference type="Proteomes" id="UP000237647"/>
    </source>
</evidence>
<accession>A0A2T0UK05</accession>
<feature type="compositionally biased region" description="Basic and acidic residues" evidence="1">
    <location>
        <begin position="11"/>
        <end position="20"/>
    </location>
</feature>
<gene>
    <name evidence="2" type="ORF">B0H98_1191</name>
</gene>
<feature type="non-terminal residue" evidence="2">
    <location>
        <position position="51"/>
    </location>
</feature>
<name>A0A2T0UK05_9GAMM</name>
<keyword evidence="3" id="KW-1185">Reference proteome</keyword>
<dbReference type="Proteomes" id="UP000237647">
    <property type="component" value="Unassembled WGS sequence"/>
</dbReference>
<evidence type="ECO:0000256" key="1">
    <source>
        <dbReference type="SAM" id="MobiDB-lite"/>
    </source>
</evidence>
<reference evidence="2 3" key="1">
    <citation type="submission" date="2018-03" db="EMBL/GenBank/DDBJ databases">
        <title>Genomic Encyclopedia of Type Strains, Phase III (KMG-III): the genomes of soil and plant-associated and newly described type strains.</title>
        <authorList>
            <person name="Whitman W."/>
        </authorList>
    </citation>
    <scope>NUCLEOTIDE SEQUENCE [LARGE SCALE GENOMIC DNA]</scope>
    <source>
        <strain evidence="2 3">CGMCC 1.12152</strain>
    </source>
</reference>
<evidence type="ECO:0000313" key="2">
    <source>
        <dbReference type="EMBL" id="PRY58281.1"/>
    </source>
</evidence>
<dbReference type="EMBL" id="PVTK01000019">
    <property type="protein sequence ID" value="PRY58281.1"/>
    <property type="molecule type" value="Genomic_DNA"/>
</dbReference>
<dbReference type="AlphaFoldDB" id="A0A2T0UK05"/>
<proteinExistence type="predicted"/>
<sequence length="51" mass="5520">MHGNRYTQVDGDDHLTVNGTRHDNIGQAQLVEAGQEIHHKAGMKVVIEAGA</sequence>